<dbReference type="EMBL" id="BKCJ010004220">
    <property type="protein sequence ID" value="GEU59731.1"/>
    <property type="molecule type" value="Genomic_DNA"/>
</dbReference>
<feature type="compositionally biased region" description="Basic and acidic residues" evidence="1">
    <location>
        <begin position="78"/>
        <end position="98"/>
    </location>
</feature>
<gene>
    <name evidence="2" type="ORF">Tci_031709</name>
</gene>
<comment type="caution">
    <text evidence="2">The sequence shown here is derived from an EMBL/GenBank/DDBJ whole genome shotgun (WGS) entry which is preliminary data.</text>
</comment>
<evidence type="ECO:0000256" key="1">
    <source>
        <dbReference type="SAM" id="MobiDB-lite"/>
    </source>
</evidence>
<sequence>MEEKQAIIDSKRSEKEDIELTIQCLRKANLEERVETRRLDESKVEEAKKRLEEIKKEETSVKDVVESLKHELENVQEAKEANELADDQIRSSSTKDDVADNDMMDDDTNLNSDFDYDTYEHYNSTIKLTRQDFKALSRKVEEATTAADIKVATIMISCLKGQENEEFEDLYVVIKMLHVLLMFISYAKSSLIQFQCEIITFRLGVMNPSIQPTQKLKLAPFMDNIDANISPNRVNPMCSDVERVLAQFLALFKTDDDIKPRKES</sequence>
<reference evidence="2" key="1">
    <citation type="journal article" date="2019" name="Sci. Rep.">
        <title>Draft genome of Tanacetum cinerariifolium, the natural source of mosquito coil.</title>
        <authorList>
            <person name="Yamashiro T."/>
            <person name="Shiraishi A."/>
            <person name="Satake H."/>
            <person name="Nakayama K."/>
        </authorList>
    </citation>
    <scope>NUCLEOTIDE SEQUENCE</scope>
</reference>
<name>A0A6L2LD87_TANCI</name>
<accession>A0A6L2LD87</accession>
<dbReference type="AlphaFoldDB" id="A0A6L2LD87"/>
<evidence type="ECO:0000313" key="2">
    <source>
        <dbReference type="EMBL" id="GEU59731.1"/>
    </source>
</evidence>
<feature type="region of interest" description="Disordered" evidence="1">
    <location>
        <begin position="78"/>
        <end position="105"/>
    </location>
</feature>
<protein>
    <submittedName>
        <fullName evidence="2">Uncharacterized protein</fullName>
    </submittedName>
</protein>
<proteinExistence type="predicted"/>
<organism evidence="2">
    <name type="scientific">Tanacetum cinerariifolium</name>
    <name type="common">Dalmatian daisy</name>
    <name type="synonym">Chrysanthemum cinerariifolium</name>
    <dbReference type="NCBI Taxonomy" id="118510"/>
    <lineage>
        <taxon>Eukaryota</taxon>
        <taxon>Viridiplantae</taxon>
        <taxon>Streptophyta</taxon>
        <taxon>Embryophyta</taxon>
        <taxon>Tracheophyta</taxon>
        <taxon>Spermatophyta</taxon>
        <taxon>Magnoliopsida</taxon>
        <taxon>eudicotyledons</taxon>
        <taxon>Gunneridae</taxon>
        <taxon>Pentapetalae</taxon>
        <taxon>asterids</taxon>
        <taxon>campanulids</taxon>
        <taxon>Asterales</taxon>
        <taxon>Asteraceae</taxon>
        <taxon>Asteroideae</taxon>
        <taxon>Anthemideae</taxon>
        <taxon>Anthemidinae</taxon>
        <taxon>Tanacetum</taxon>
    </lineage>
</organism>